<comment type="caution">
    <text evidence="2">The sequence shown here is derived from an EMBL/GenBank/DDBJ whole genome shotgun (WGS) entry which is preliminary data.</text>
</comment>
<evidence type="ECO:0000313" key="3">
    <source>
        <dbReference type="Proteomes" id="UP000265520"/>
    </source>
</evidence>
<evidence type="ECO:0000256" key="1">
    <source>
        <dbReference type="SAM" id="MobiDB-lite"/>
    </source>
</evidence>
<feature type="region of interest" description="Disordered" evidence="1">
    <location>
        <begin position="1"/>
        <end position="36"/>
    </location>
</feature>
<dbReference type="EMBL" id="LXQA010039775">
    <property type="protein sequence ID" value="MCH99240.1"/>
    <property type="molecule type" value="Genomic_DNA"/>
</dbReference>
<protein>
    <submittedName>
        <fullName evidence="2">Sister chromatid cohesion 1 protein 1-like</fullName>
    </submittedName>
</protein>
<reference evidence="2 3" key="1">
    <citation type="journal article" date="2018" name="Front. Plant Sci.">
        <title>Red Clover (Trifolium pratense) and Zigzag Clover (T. medium) - A Picture of Genomic Similarities and Differences.</title>
        <authorList>
            <person name="Dluhosova J."/>
            <person name="Istvanek J."/>
            <person name="Nedelnik J."/>
            <person name="Repkova J."/>
        </authorList>
    </citation>
    <scope>NUCLEOTIDE SEQUENCE [LARGE SCALE GENOMIC DNA]</scope>
    <source>
        <strain evidence="3">cv. 10/8</strain>
        <tissue evidence="2">Leaf</tissue>
    </source>
</reference>
<accession>A0A392NHD9</accession>
<feature type="non-terminal residue" evidence="2">
    <location>
        <position position="1"/>
    </location>
</feature>
<dbReference type="Proteomes" id="UP000265520">
    <property type="component" value="Unassembled WGS sequence"/>
</dbReference>
<organism evidence="2 3">
    <name type="scientific">Trifolium medium</name>
    <dbReference type="NCBI Taxonomy" id="97028"/>
    <lineage>
        <taxon>Eukaryota</taxon>
        <taxon>Viridiplantae</taxon>
        <taxon>Streptophyta</taxon>
        <taxon>Embryophyta</taxon>
        <taxon>Tracheophyta</taxon>
        <taxon>Spermatophyta</taxon>
        <taxon>Magnoliopsida</taxon>
        <taxon>eudicotyledons</taxon>
        <taxon>Gunneridae</taxon>
        <taxon>Pentapetalae</taxon>
        <taxon>rosids</taxon>
        <taxon>fabids</taxon>
        <taxon>Fabales</taxon>
        <taxon>Fabaceae</taxon>
        <taxon>Papilionoideae</taxon>
        <taxon>50 kb inversion clade</taxon>
        <taxon>NPAAA clade</taxon>
        <taxon>Hologalegina</taxon>
        <taxon>IRL clade</taxon>
        <taxon>Trifolieae</taxon>
        <taxon>Trifolium</taxon>
    </lineage>
</organism>
<keyword evidence="3" id="KW-1185">Reference proteome</keyword>
<name>A0A392NHD9_9FABA</name>
<feature type="compositionally biased region" description="Low complexity" evidence="1">
    <location>
        <begin position="134"/>
        <end position="145"/>
    </location>
</feature>
<proteinExistence type="predicted"/>
<evidence type="ECO:0000313" key="2">
    <source>
        <dbReference type="EMBL" id="MCH99240.1"/>
    </source>
</evidence>
<feature type="region of interest" description="Disordered" evidence="1">
    <location>
        <begin position="128"/>
        <end position="154"/>
    </location>
</feature>
<sequence length="205" mass="22965">IMEDQHPEPLIIPQNNDNMNPREEPQRRRPTKRKRGKPIVMDCGQTVIAASTYQSWLKNPSVLVSKRGGMNKLQKRHDIMSSTTIANLMEMPLSALKDGLFSIVNKNIYYPAPLLDLWIKSTKPPLDSPSVRISSRNPSEPSSTSLPGDHNNDFAGYGFEETDGRLDNLFNAPVEKARTQILDNGLRVPYATPHTSSGKFGVFHL</sequence>
<dbReference type="AlphaFoldDB" id="A0A392NHD9"/>